<gene>
    <name evidence="2" type="ORF">ACFOOG_14885</name>
</gene>
<evidence type="ECO:0000313" key="2">
    <source>
        <dbReference type="EMBL" id="MFC3854126.1"/>
    </source>
</evidence>
<comment type="caution">
    <text evidence="2">The sequence shown here is derived from an EMBL/GenBank/DDBJ whole genome shotgun (WGS) entry which is preliminary data.</text>
</comment>
<dbReference type="PANTHER" id="PTHR43190:SF3">
    <property type="entry name" value="N-ACETYL-D-GLUCOSAMINE KINASE"/>
    <property type="match status" value="1"/>
</dbReference>
<feature type="domain" description="ATPase BadF/BadG/BcrA/BcrD type" evidence="1">
    <location>
        <begin position="10"/>
        <end position="249"/>
    </location>
</feature>
<dbReference type="SUPFAM" id="SSF53067">
    <property type="entry name" value="Actin-like ATPase domain"/>
    <property type="match status" value="2"/>
</dbReference>
<proteinExistence type="predicted"/>
<dbReference type="Pfam" id="PF01869">
    <property type="entry name" value="BcrAD_BadFG"/>
    <property type="match status" value="1"/>
</dbReference>
<name>A0ABV8A0W0_9GAMM</name>
<accession>A0ABV8A0W0</accession>
<sequence>MQPDSFLYYVGVDGGGTHCRVRIVDANGRCCAEAQGGSANLYQQGYNALRTIEDTIAQAFTQISLAPDALPVTLARTSVGLGLAGAELPESQALIAQWQHPYSRIQVNNDAHIACLGAHSGEEGGLVIVGTGIVAWAIQHDRTIMLDGWGFPLADQGSGAWLGMRAIQESLRASDGVRPRSPLTDRILAHFGQTPRAIPGWARDAHSSDFGQFARWVVQAFENGDALAQQLVQEQAYAVGLLVQRLANLNVSRIALLGGLGPFVGTELVSHLRPLIVPAQQDPLAGALLMIRQEAKP</sequence>
<protein>
    <submittedName>
        <fullName evidence="2">BadF/BadG/BcrA/BcrD ATPase family protein</fullName>
    </submittedName>
</protein>
<organism evidence="2 3">
    <name type="scientific">Saccharospirillum mangrovi</name>
    <dbReference type="NCBI Taxonomy" id="2161747"/>
    <lineage>
        <taxon>Bacteria</taxon>
        <taxon>Pseudomonadati</taxon>
        <taxon>Pseudomonadota</taxon>
        <taxon>Gammaproteobacteria</taxon>
        <taxon>Oceanospirillales</taxon>
        <taxon>Saccharospirillaceae</taxon>
        <taxon>Saccharospirillum</taxon>
    </lineage>
</organism>
<dbReference type="Proteomes" id="UP001595617">
    <property type="component" value="Unassembled WGS sequence"/>
</dbReference>
<evidence type="ECO:0000313" key="3">
    <source>
        <dbReference type="Proteomes" id="UP001595617"/>
    </source>
</evidence>
<dbReference type="InterPro" id="IPR002731">
    <property type="entry name" value="ATPase_BadF"/>
</dbReference>
<evidence type="ECO:0000259" key="1">
    <source>
        <dbReference type="Pfam" id="PF01869"/>
    </source>
</evidence>
<reference evidence="3" key="1">
    <citation type="journal article" date="2019" name="Int. J. Syst. Evol. Microbiol.">
        <title>The Global Catalogue of Microorganisms (GCM) 10K type strain sequencing project: providing services to taxonomists for standard genome sequencing and annotation.</title>
        <authorList>
            <consortium name="The Broad Institute Genomics Platform"/>
            <consortium name="The Broad Institute Genome Sequencing Center for Infectious Disease"/>
            <person name="Wu L."/>
            <person name="Ma J."/>
        </authorList>
    </citation>
    <scope>NUCLEOTIDE SEQUENCE [LARGE SCALE GENOMIC DNA]</scope>
    <source>
        <strain evidence="3">IBRC 10765</strain>
    </source>
</reference>
<keyword evidence="3" id="KW-1185">Reference proteome</keyword>
<dbReference type="InterPro" id="IPR043129">
    <property type="entry name" value="ATPase_NBD"/>
</dbReference>
<dbReference type="EMBL" id="JBHRYR010000005">
    <property type="protein sequence ID" value="MFC3854126.1"/>
    <property type="molecule type" value="Genomic_DNA"/>
</dbReference>
<dbReference type="InterPro" id="IPR052519">
    <property type="entry name" value="Euk-type_GlcNAc_Kinase"/>
</dbReference>
<dbReference type="PANTHER" id="PTHR43190">
    <property type="entry name" value="N-ACETYL-D-GLUCOSAMINE KINASE"/>
    <property type="match status" value="1"/>
</dbReference>
<dbReference type="RefSeq" id="WP_380698103.1">
    <property type="nucleotide sequence ID" value="NZ_JBHRYR010000005.1"/>
</dbReference>
<dbReference type="Gene3D" id="3.30.420.40">
    <property type="match status" value="2"/>
</dbReference>
<dbReference type="CDD" id="cd24082">
    <property type="entry name" value="ASKHA_NBD_GspK-like"/>
    <property type="match status" value="1"/>
</dbReference>